<dbReference type="Gene3D" id="3.40.120.10">
    <property type="entry name" value="Alpha-D-Glucose-1,6-Bisphosphate, subunit A, domain 3"/>
    <property type="match status" value="3"/>
</dbReference>
<dbReference type="Pfam" id="PF00483">
    <property type="entry name" value="NTP_transferase"/>
    <property type="match status" value="1"/>
</dbReference>
<dbReference type="InterPro" id="IPR011004">
    <property type="entry name" value="Trimer_LpxA-like_sf"/>
</dbReference>
<dbReference type="CDD" id="cd04181">
    <property type="entry name" value="NTP_transferase"/>
    <property type="match status" value="1"/>
</dbReference>
<protein>
    <submittedName>
        <fullName evidence="10">NDP-sugar pyrophosphorylase/phosphoglucosamine mutase</fullName>
    </submittedName>
</protein>
<dbReference type="GO" id="GO:0005975">
    <property type="term" value="P:carbohydrate metabolic process"/>
    <property type="evidence" value="ECO:0007669"/>
    <property type="project" value="InterPro"/>
</dbReference>
<dbReference type="InterPro" id="IPR005835">
    <property type="entry name" value="NTP_transferase_dom"/>
</dbReference>
<dbReference type="AlphaFoldDB" id="A0A809R5D6"/>
<evidence type="ECO:0000256" key="5">
    <source>
        <dbReference type="ARBA" id="ARBA00022917"/>
    </source>
</evidence>
<evidence type="ECO:0000259" key="6">
    <source>
        <dbReference type="Pfam" id="PF00483"/>
    </source>
</evidence>
<dbReference type="Pfam" id="PF02879">
    <property type="entry name" value="PGM_PMM_II"/>
    <property type="match status" value="1"/>
</dbReference>
<dbReference type="Pfam" id="PF02878">
    <property type="entry name" value="PGM_PMM_I"/>
    <property type="match status" value="1"/>
</dbReference>
<dbReference type="InterPro" id="IPR005844">
    <property type="entry name" value="A-D-PHexomutase_a/b/a-I"/>
</dbReference>
<dbReference type="InterPro" id="IPR056764">
    <property type="entry name" value="LbH_EIF2B3/5"/>
</dbReference>
<organism evidence="10 11">
    <name type="scientific">Candidatus Nitrosymbiomonas proteolyticus</name>
    <dbReference type="NCBI Taxonomy" id="2608984"/>
    <lineage>
        <taxon>Bacteria</taxon>
        <taxon>Bacillati</taxon>
        <taxon>Armatimonadota</taxon>
        <taxon>Armatimonadota incertae sedis</taxon>
        <taxon>Candidatus Nitrosymbiomonas</taxon>
    </lineage>
</organism>
<evidence type="ECO:0000256" key="4">
    <source>
        <dbReference type="ARBA" id="ARBA00022540"/>
    </source>
</evidence>
<feature type="domain" description="Alpha-D-phosphohexomutase alpha/beta/alpha" evidence="7">
    <location>
        <begin position="387"/>
        <end position="518"/>
    </location>
</feature>
<dbReference type="Pfam" id="PF25084">
    <property type="entry name" value="LbH_EIF2B"/>
    <property type="match status" value="1"/>
</dbReference>
<reference evidence="10" key="1">
    <citation type="journal article" name="DNA Res.">
        <title>The physiological potential of anammox bacteria as revealed by their core genome structure.</title>
        <authorList>
            <person name="Okubo T."/>
            <person name="Toyoda A."/>
            <person name="Fukuhara K."/>
            <person name="Uchiyama I."/>
            <person name="Harigaya Y."/>
            <person name="Kuroiwa M."/>
            <person name="Suzuki T."/>
            <person name="Murakami Y."/>
            <person name="Suwa Y."/>
            <person name="Takami H."/>
        </authorList>
    </citation>
    <scope>NUCLEOTIDE SEQUENCE</scope>
    <source>
        <strain evidence="10">317325-2</strain>
    </source>
</reference>
<dbReference type="InterPro" id="IPR036900">
    <property type="entry name" value="A-D-PHexomutase_C_sf"/>
</dbReference>
<name>A0A809R5D6_9BACT</name>
<evidence type="ECO:0000259" key="9">
    <source>
        <dbReference type="Pfam" id="PF25084"/>
    </source>
</evidence>
<evidence type="ECO:0000256" key="2">
    <source>
        <dbReference type="ARBA" id="ARBA00010231"/>
    </source>
</evidence>
<keyword evidence="3" id="KW-0963">Cytoplasm</keyword>
<dbReference type="Gene3D" id="2.160.10.10">
    <property type="entry name" value="Hexapeptide repeat proteins"/>
    <property type="match status" value="1"/>
</dbReference>
<evidence type="ECO:0000256" key="1">
    <source>
        <dbReference type="ARBA" id="ARBA00004514"/>
    </source>
</evidence>
<dbReference type="Proteomes" id="UP000662873">
    <property type="component" value="Chromosome"/>
</dbReference>
<dbReference type="SUPFAM" id="SSF53738">
    <property type="entry name" value="Phosphoglucomutase, first 3 domains"/>
    <property type="match status" value="2"/>
</dbReference>
<keyword evidence="4" id="KW-0396">Initiation factor</keyword>
<dbReference type="InterPro" id="IPR029044">
    <property type="entry name" value="Nucleotide-diphossugar_trans"/>
</dbReference>
<dbReference type="SUPFAM" id="SSF51161">
    <property type="entry name" value="Trimeric LpxA-like enzymes"/>
    <property type="match status" value="1"/>
</dbReference>
<dbReference type="EMBL" id="AP021858">
    <property type="protein sequence ID" value="BBO22729.1"/>
    <property type="molecule type" value="Genomic_DNA"/>
</dbReference>
<evidence type="ECO:0000256" key="3">
    <source>
        <dbReference type="ARBA" id="ARBA00022490"/>
    </source>
</evidence>
<dbReference type="Gene3D" id="3.90.550.10">
    <property type="entry name" value="Spore Coat Polysaccharide Biosynthesis Protein SpsA, Chain A"/>
    <property type="match status" value="1"/>
</dbReference>
<dbReference type="InterPro" id="IPR016055">
    <property type="entry name" value="A-D-PHexomutase_a/b/a-I/II/III"/>
</dbReference>
<dbReference type="InterPro" id="IPR005845">
    <property type="entry name" value="A-D-PHexomutase_a/b/a-II"/>
</dbReference>
<dbReference type="PANTHER" id="PTHR22572">
    <property type="entry name" value="SUGAR-1-PHOSPHATE GUANYL TRANSFERASE"/>
    <property type="match status" value="1"/>
</dbReference>
<comment type="subcellular location">
    <subcellularLocation>
        <location evidence="1">Cytoplasm</location>
        <location evidence="1">Cytosol</location>
    </subcellularLocation>
</comment>
<dbReference type="SUPFAM" id="SSF55957">
    <property type="entry name" value="Phosphoglucomutase, C-terminal domain"/>
    <property type="match status" value="1"/>
</dbReference>
<dbReference type="GO" id="GO:0016868">
    <property type="term" value="F:intramolecular phosphotransferase activity"/>
    <property type="evidence" value="ECO:0007669"/>
    <property type="project" value="InterPro"/>
</dbReference>
<evidence type="ECO:0000259" key="8">
    <source>
        <dbReference type="Pfam" id="PF02879"/>
    </source>
</evidence>
<dbReference type="InterPro" id="IPR050486">
    <property type="entry name" value="Mannose-1P_guanyltransferase"/>
</dbReference>
<keyword evidence="5" id="KW-0648">Protein biosynthesis</keyword>
<sequence length="836" mass="91471">MAKVTKAVVMAGGEGSRLRPITSSRPKPLVPVCNRPIMEQILGLLVRHGIRDVTATVHYLADEIQGYFGDGSEFDCSISYSVEDTPLGTAGSVKKAEDELRGAPFLIISGDSLTDCDLSSAIEFHRSKGAVVTLVLSRVENPLEFGVVVTDPDGRVQRFLEKPSWSEVISDTVNTGIYIIEPEVLNLMQPNQNYDWSGDIFPALLREGKPIYGYVMDGYWADVGTLTQYREAQHHLLSGSVDLPIPGTEHSPGVYMGTGCEVEPGATLFPPLCLGNHCKVKSGAQVGPYTVVGDNALIEVGARIERSVLWDSAYVGANAHVSSAIVGSRVTLKMDVQVQEDAVIGDRCLIDVGSKIRPRVKLWPDKIIERGSTVTMSLIWGNRWRGNLFRDLGVAGLSNIEITPDFACRLGAAFGSCLPPPHRVVTSRDSTRSSRMIKRAIAAALLGVGCDVIDMRSTAVPIVRHFVRSIGAAGAVNVRKLPTNSRVTLVEMFDSRGTYLPRSLERKVENTFFREDFHRTDPDDLGSITYAARAIERYEHDFFEVLQPPETESKLRVVCDYGHTPLAALFPGMMSKLGIETISLNGANDSKLAPRTPEEIEAHTENLKQIVAKLHYDLGVLFFQEGERMAVVDSQGNAHSGTNLLAAMTTLVAQSESEPTFAISVTAPTRMESDLKSRGAHIIRTKADVRSLMNDALDAGVTMAGDDQGGFAFPDLHPGFDAMFAFAKLIAMLQKLRVSLADVATDLPQFRMAYSRVACPWEVKGLVMRRMAEDSQESNKVETVDGIKIFDADSWVLVIPDALEPYVHVYAETQDQDASDSLVGEYVRRIEGLVPQ</sequence>
<dbReference type="SUPFAM" id="SSF53448">
    <property type="entry name" value="Nucleotide-diphospho-sugar transferases"/>
    <property type="match status" value="1"/>
</dbReference>
<gene>
    <name evidence="10" type="ORF">NPRO_03240</name>
</gene>
<feature type="domain" description="Alpha-D-phosphohexomutase alpha/beta/alpha" evidence="8">
    <location>
        <begin position="548"/>
        <end position="636"/>
    </location>
</feature>
<evidence type="ECO:0000313" key="10">
    <source>
        <dbReference type="EMBL" id="BBO22729.1"/>
    </source>
</evidence>
<dbReference type="Gene3D" id="3.30.310.50">
    <property type="entry name" value="Alpha-D-phosphohexomutase, C-terminal domain"/>
    <property type="match status" value="1"/>
</dbReference>
<dbReference type="KEGG" id="npy:NPRO_03240"/>
<evidence type="ECO:0000313" key="11">
    <source>
        <dbReference type="Proteomes" id="UP000662873"/>
    </source>
</evidence>
<feature type="domain" description="EIF2B subunit epsilon/gamma LbH" evidence="9">
    <location>
        <begin position="254"/>
        <end position="353"/>
    </location>
</feature>
<evidence type="ECO:0000259" key="7">
    <source>
        <dbReference type="Pfam" id="PF02878"/>
    </source>
</evidence>
<comment type="similarity">
    <text evidence="2">Belongs to the phosphohexose mutase family.</text>
</comment>
<accession>A0A809R5D6</accession>
<proteinExistence type="inferred from homology"/>
<feature type="domain" description="Nucleotidyl transferase" evidence="6">
    <location>
        <begin position="6"/>
        <end position="237"/>
    </location>
</feature>